<evidence type="ECO:0000256" key="8">
    <source>
        <dbReference type="ARBA" id="ARBA00022842"/>
    </source>
</evidence>
<evidence type="ECO:0000256" key="9">
    <source>
        <dbReference type="ARBA" id="ARBA00022962"/>
    </source>
</evidence>
<dbReference type="CDD" id="cd03130">
    <property type="entry name" value="GATase1_CobB"/>
    <property type="match status" value="1"/>
</dbReference>
<dbReference type="OrthoDB" id="9764035at2"/>
<feature type="domain" description="CobQ/CobB/MinD/ParA nucleotide binding" evidence="10">
    <location>
        <begin position="11"/>
        <end position="188"/>
    </location>
</feature>
<keyword evidence="5" id="KW-0436">Ligase</keyword>
<evidence type="ECO:0000256" key="2">
    <source>
        <dbReference type="ARBA" id="ARBA00004953"/>
    </source>
</evidence>
<protein>
    <submittedName>
        <fullName evidence="12">Hydrogenobyrinic acid a,c-diamide synthase (Glutamine-hydrolysing) /cobyrinate a,c-diamide synthase</fullName>
    </submittedName>
</protein>
<sequence length="432" mass="45479">MTVARTCPALFLAAPASGQGKTTLVAALARHHRNQGRRVRVFKTGPDFLDPMILGRAAGAPVESLDLWMVGETDSRRKLYAAAGAADLILIEGAMGLFDGTPSGADLAQTFGVPVAVLIDAGGMGQTFGALALGLARYRPSLPFAGVIANRVASARHVEMLAAGMPEDVPFLGALPRVDEATLPSRHLGLVQAGEIADLDARLDAAAQVIADTDLARLPGPVRFDPPAGEAPDVPPLLSGRKIGVARDAAFSFIYPENLDLLRAMGAEWVEFSPLADTAVVADAIYLPGGYPELHLSRLAGNRAMKESLQAHASAGRPIYAECGGMLYLLESLLDRDGECGTMVGLLPGQARLMPRLVGLGLESIDLPGGEVRGHSFHHSALETPMTPTCSGRRRSDGQPGEPFYRLGPVRASYLHLYFPSAPEAAAALFLS</sequence>
<dbReference type="Pfam" id="PF01656">
    <property type="entry name" value="CbiA"/>
    <property type="match status" value="1"/>
</dbReference>
<evidence type="ECO:0000256" key="4">
    <source>
        <dbReference type="ARBA" id="ARBA00022573"/>
    </source>
</evidence>
<dbReference type="GO" id="GO:0009236">
    <property type="term" value="P:cobalamin biosynthetic process"/>
    <property type="evidence" value="ECO:0007669"/>
    <property type="project" value="UniProtKB-KW"/>
</dbReference>
<feature type="domain" description="CobB/CobQ-like glutamine amidotransferase" evidence="11">
    <location>
        <begin position="242"/>
        <end position="421"/>
    </location>
</feature>
<evidence type="ECO:0000259" key="11">
    <source>
        <dbReference type="Pfam" id="PF07685"/>
    </source>
</evidence>
<dbReference type="PROSITE" id="PS51274">
    <property type="entry name" value="GATASE_COBBQ"/>
    <property type="match status" value="1"/>
</dbReference>
<comment type="pathway">
    <text evidence="2">Cofactor biosynthesis; adenosylcobalamin biosynthesis.</text>
</comment>
<evidence type="ECO:0000256" key="5">
    <source>
        <dbReference type="ARBA" id="ARBA00022598"/>
    </source>
</evidence>
<dbReference type="InterPro" id="IPR029062">
    <property type="entry name" value="Class_I_gatase-like"/>
</dbReference>
<proteinExistence type="inferred from homology"/>
<dbReference type="GO" id="GO:0005524">
    <property type="term" value="F:ATP binding"/>
    <property type="evidence" value="ECO:0007669"/>
    <property type="project" value="UniProtKB-KW"/>
</dbReference>
<keyword evidence="6" id="KW-0547">Nucleotide-binding</keyword>
<evidence type="ECO:0000256" key="7">
    <source>
        <dbReference type="ARBA" id="ARBA00022840"/>
    </source>
</evidence>
<keyword evidence="8" id="KW-0460">Magnesium</keyword>
<dbReference type="AlphaFoldDB" id="A0A495VCC6"/>
<organism evidence="12 13">
    <name type="scientific">Thiocapsa rosea</name>
    <dbReference type="NCBI Taxonomy" id="69360"/>
    <lineage>
        <taxon>Bacteria</taxon>
        <taxon>Pseudomonadati</taxon>
        <taxon>Pseudomonadota</taxon>
        <taxon>Gammaproteobacteria</taxon>
        <taxon>Chromatiales</taxon>
        <taxon>Chromatiaceae</taxon>
        <taxon>Thiocapsa</taxon>
    </lineage>
</organism>
<keyword evidence="7" id="KW-0067">ATP-binding</keyword>
<keyword evidence="13" id="KW-1185">Reference proteome</keyword>
<keyword evidence="9" id="KW-0315">Glutamine amidotransferase</keyword>
<dbReference type="InterPro" id="IPR027417">
    <property type="entry name" value="P-loop_NTPase"/>
</dbReference>
<comment type="caution">
    <text evidence="12">The sequence shown here is derived from an EMBL/GenBank/DDBJ whole genome shotgun (WGS) entry which is preliminary data.</text>
</comment>
<keyword evidence="4" id="KW-0169">Cobalamin biosynthesis</keyword>
<dbReference type="InterPro" id="IPR002586">
    <property type="entry name" value="CobQ/CobB/MinD/ParA_Nub-bd_dom"/>
</dbReference>
<dbReference type="Gene3D" id="3.40.50.880">
    <property type="match status" value="1"/>
</dbReference>
<evidence type="ECO:0000313" key="13">
    <source>
        <dbReference type="Proteomes" id="UP000274556"/>
    </source>
</evidence>
<dbReference type="EMBL" id="RBXL01000001">
    <property type="protein sequence ID" value="RKT46283.1"/>
    <property type="molecule type" value="Genomic_DNA"/>
</dbReference>
<name>A0A495VCC6_9GAMM</name>
<comment type="similarity">
    <text evidence="3">Belongs to the CobB/CobQ family. CobQ subfamily.</text>
</comment>
<dbReference type="SUPFAM" id="SSF52317">
    <property type="entry name" value="Class I glutamine amidotransferase-like"/>
    <property type="match status" value="1"/>
</dbReference>
<evidence type="ECO:0000256" key="6">
    <source>
        <dbReference type="ARBA" id="ARBA00022741"/>
    </source>
</evidence>
<gene>
    <name evidence="12" type="ORF">BDD21_3789</name>
</gene>
<comment type="cofactor">
    <cofactor evidence="1">
        <name>Mg(2+)</name>
        <dbReference type="ChEBI" id="CHEBI:18420"/>
    </cofactor>
</comment>
<accession>A0A495VCC6</accession>
<dbReference type="Proteomes" id="UP000274556">
    <property type="component" value="Unassembled WGS sequence"/>
</dbReference>
<dbReference type="PANTHER" id="PTHR43873:SF1">
    <property type="entry name" value="COBYRINATE A,C-DIAMIDE SYNTHASE"/>
    <property type="match status" value="1"/>
</dbReference>
<dbReference type="NCBIfam" id="NF002204">
    <property type="entry name" value="PRK01077.1"/>
    <property type="match status" value="1"/>
</dbReference>
<evidence type="ECO:0000313" key="12">
    <source>
        <dbReference type="EMBL" id="RKT46283.1"/>
    </source>
</evidence>
<dbReference type="Gene3D" id="3.40.50.300">
    <property type="entry name" value="P-loop containing nucleotide triphosphate hydrolases"/>
    <property type="match status" value="1"/>
</dbReference>
<evidence type="ECO:0000259" key="10">
    <source>
        <dbReference type="Pfam" id="PF01656"/>
    </source>
</evidence>
<dbReference type="PANTHER" id="PTHR43873">
    <property type="entry name" value="COBYRINATE A,C-DIAMIDE SYNTHASE"/>
    <property type="match status" value="1"/>
</dbReference>
<dbReference type="RefSeq" id="WP_120798431.1">
    <property type="nucleotide sequence ID" value="NZ_RBXL01000001.1"/>
</dbReference>
<dbReference type="InterPro" id="IPR011698">
    <property type="entry name" value="GATase_3"/>
</dbReference>
<evidence type="ECO:0000256" key="3">
    <source>
        <dbReference type="ARBA" id="ARBA00006205"/>
    </source>
</evidence>
<dbReference type="InterPro" id="IPR004484">
    <property type="entry name" value="CbiA/CobB_synth"/>
</dbReference>
<evidence type="ECO:0000256" key="1">
    <source>
        <dbReference type="ARBA" id="ARBA00001946"/>
    </source>
</evidence>
<dbReference type="SUPFAM" id="SSF52540">
    <property type="entry name" value="P-loop containing nucleoside triphosphate hydrolases"/>
    <property type="match status" value="1"/>
</dbReference>
<dbReference type="Pfam" id="PF07685">
    <property type="entry name" value="GATase_3"/>
    <property type="match status" value="1"/>
</dbReference>
<dbReference type="GO" id="GO:0042242">
    <property type="term" value="F:cobyrinic acid a,c-diamide synthase activity"/>
    <property type="evidence" value="ECO:0007669"/>
    <property type="project" value="InterPro"/>
</dbReference>
<reference evidence="12 13" key="1">
    <citation type="submission" date="2018-10" db="EMBL/GenBank/DDBJ databases">
        <title>Genomic Encyclopedia of Archaeal and Bacterial Type Strains, Phase II (KMG-II): from individual species to whole genera.</title>
        <authorList>
            <person name="Goeker M."/>
        </authorList>
    </citation>
    <scope>NUCLEOTIDE SEQUENCE [LARGE SCALE GENOMIC DNA]</scope>
    <source>
        <strain evidence="12 13">DSM 235</strain>
    </source>
</reference>